<gene>
    <name evidence="1" type="ORF">IDJ76_19620</name>
</gene>
<comment type="caution">
    <text evidence="1">The sequence shown here is derived from an EMBL/GenBank/DDBJ whole genome shotgun (WGS) entry which is preliminary data.</text>
</comment>
<dbReference type="EMBL" id="JACWMX010000011">
    <property type="protein sequence ID" value="MBD1395321.1"/>
    <property type="molecule type" value="Genomic_DNA"/>
</dbReference>
<dbReference type="RefSeq" id="WP_191165844.1">
    <property type="nucleotide sequence ID" value="NZ_JACWMX010000011.1"/>
</dbReference>
<name>A0A926S825_9SPHI</name>
<accession>A0A926S825</accession>
<evidence type="ECO:0000313" key="2">
    <source>
        <dbReference type="Proteomes" id="UP000619078"/>
    </source>
</evidence>
<reference evidence="1" key="1">
    <citation type="submission" date="2020-09" db="EMBL/GenBank/DDBJ databases">
        <title>Novel species of Mucilaginibacter isolated from a glacier on the Tibetan Plateau.</title>
        <authorList>
            <person name="Liu Q."/>
            <person name="Xin Y.-H."/>
        </authorList>
    </citation>
    <scope>NUCLEOTIDE SEQUENCE</scope>
    <source>
        <strain evidence="1">ZB1P21</strain>
    </source>
</reference>
<dbReference type="Proteomes" id="UP000619078">
    <property type="component" value="Unassembled WGS sequence"/>
</dbReference>
<proteinExistence type="predicted"/>
<evidence type="ECO:0008006" key="3">
    <source>
        <dbReference type="Google" id="ProtNLM"/>
    </source>
</evidence>
<dbReference type="AlphaFoldDB" id="A0A926S825"/>
<sequence>MTIFLPQYFEILKGAVLKKAGLASITPYGCKTLSTNIFAETKFSLSETTLKRVYGFALSKFNPSIFTIDTMAKYCGYLGWDDFCEKQNVTKPVKDANQTNDWNSLKQSANKITTFTLQALKNKSGIPYNQTIKRRFVDEHLDEFLNGDYSATVFCAPAGCGKTIGLCHWVEEHLSPQLSASNNDIILFFSSSAIMNVFLSGRNLTDWVLGLLGYSSDADMNLLTDQNHEKEGNFILIIDGLDEYAYKTDQFQQLINQLIDVFAMYKYTPWFKMVLNMRTTTWINNLHILQANTERWFNGFAKQIDTLSGNVPLFSVPEIKELCLNINPSIQNFIAFDLAEHFNHPLYFQFYYKEYKEDFTLNNIDHVCIYELISTFILNKVYLGQHSADKLTFLKLLVKAMELKNHSYQVPKLKINSAIKQYPNAYNELLSIGFIRELNTSTSFGYDTNIHFGNDSFLQHTLAKELLQDHDFIFDEKLIQSINLLFDNEHKLYILKWCIIYATKTAQQNSFDMLPKAHLNLKQKSNLILFLGDLLDKACSPVKKSETIVQYFKKDSSDEFFNYFFGMEFICSDYEKTLQTLLKFELSNRKKIIAYTGLATIAVLQLDMSKLHRYINTLKSFPQNTFQKFTINPLTCLETLYQFFKYGHIKKDLFVDITKFNFNPALYSNTFPDDSADELIYILAGNALLLCNKPQKVIRFVNALRKLYKKPLEPFTPYIFFKKTLIAQAYTLLGDTAQVLEVYKKVATIYSMEEDSFTPYMKSMFNALKIKKAILIEDYESIPAYLKQLTTVCGSSGNKLSRAFIYAAILKTPQIAQLNPAFYQQVRYENMKILREGDLRPDLFVQAEVLNNA</sequence>
<keyword evidence="2" id="KW-1185">Reference proteome</keyword>
<protein>
    <recommendedName>
        <fullName evidence="3">NACHT domain-containing protein</fullName>
    </recommendedName>
</protein>
<dbReference type="InterPro" id="IPR027417">
    <property type="entry name" value="P-loop_NTPase"/>
</dbReference>
<dbReference type="Gene3D" id="3.40.50.300">
    <property type="entry name" value="P-loop containing nucleotide triphosphate hydrolases"/>
    <property type="match status" value="1"/>
</dbReference>
<organism evidence="1 2">
    <name type="scientific">Mucilaginibacter glaciei</name>
    <dbReference type="NCBI Taxonomy" id="2772109"/>
    <lineage>
        <taxon>Bacteria</taxon>
        <taxon>Pseudomonadati</taxon>
        <taxon>Bacteroidota</taxon>
        <taxon>Sphingobacteriia</taxon>
        <taxon>Sphingobacteriales</taxon>
        <taxon>Sphingobacteriaceae</taxon>
        <taxon>Mucilaginibacter</taxon>
    </lineage>
</organism>
<evidence type="ECO:0000313" key="1">
    <source>
        <dbReference type="EMBL" id="MBD1395321.1"/>
    </source>
</evidence>